<dbReference type="InterPro" id="IPR004074">
    <property type="entry name" value="IL-1_rcpt_I/II-typ"/>
</dbReference>
<evidence type="ECO:0000256" key="12">
    <source>
        <dbReference type="ARBA" id="ARBA00023027"/>
    </source>
</evidence>
<keyword evidence="17" id="KW-0393">Immunoglobulin domain</keyword>
<accession>A0A6B0RJ98</accession>
<dbReference type="PRINTS" id="PR01536">
    <property type="entry name" value="INTRLKN1R12F"/>
</dbReference>
<dbReference type="Pfam" id="PF13895">
    <property type="entry name" value="Ig_2"/>
    <property type="match status" value="1"/>
</dbReference>
<feature type="domain" description="Ig-like" evidence="20">
    <location>
        <begin position="146"/>
        <end position="229"/>
    </location>
</feature>
<dbReference type="PROSITE" id="PS50104">
    <property type="entry name" value="TIR"/>
    <property type="match status" value="1"/>
</dbReference>
<comment type="caution">
    <text evidence="21">The sequence shown here is derived from an EMBL/GenBank/DDBJ whole genome shotgun (WGS) entry which is preliminary data.</text>
</comment>
<evidence type="ECO:0000256" key="13">
    <source>
        <dbReference type="ARBA" id="ARBA00023136"/>
    </source>
</evidence>
<evidence type="ECO:0000256" key="10">
    <source>
        <dbReference type="ARBA" id="ARBA00022801"/>
    </source>
</evidence>
<dbReference type="SMART" id="SM00255">
    <property type="entry name" value="TIR"/>
    <property type="match status" value="1"/>
</dbReference>
<evidence type="ECO:0008006" key="23">
    <source>
        <dbReference type="Google" id="ProtNLM"/>
    </source>
</evidence>
<comment type="similarity">
    <text evidence="4">Belongs to the interleukin-1 receptor family.</text>
</comment>
<evidence type="ECO:0000256" key="1">
    <source>
        <dbReference type="ARBA" id="ARBA00004236"/>
    </source>
</evidence>
<keyword evidence="13 18" id="KW-0472">Membrane</keyword>
<keyword evidence="7 18" id="KW-0812">Transmembrane</keyword>
<dbReference type="PANTHER" id="PTHR11890:SF7">
    <property type="entry name" value="INTERLEUKIN-1 RECEPTOR-LIKE 1"/>
    <property type="match status" value="1"/>
</dbReference>
<dbReference type="FunFam" id="2.60.40.10:FF:000188">
    <property type="entry name" value="Interleukin-1 receptor accessory protein-like 1"/>
    <property type="match status" value="1"/>
</dbReference>
<evidence type="ECO:0000256" key="5">
    <source>
        <dbReference type="ARBA" id="ARBA00022475"/>
    </source>
</evidence>
<keyword evidence="22" id="KW-1185">Reference proteome</keyword>
<dbReference type="Gene3D" id="2.60.40.10">
    <property type="entry name" value="Immunoglobulins"/>
    <property type="match status" value="4"/>
</dbReference>
<organism evidence="21 22">
    <name type="scientific">Bos mutus</name>
    <name type="common">wild yak</name>
    <dbReference type="NCBI Taxonomy" id="72004"/>
    <lineage>
        <taxon>Eukaryota</taxon>
        <taxon>Metazoa</taxon>
        <taxon>Chordata</taxon>
        <taxon>Craniata</taxon>
        <taxon>Vertebrata</taxon>
        <taxon>Euteleostomi</taxon>
        <taxon>Mammalia</taxon>
        <taxon>Eutheria</taxon>
        <taxon>Laurasiatheria</taxon>
        <taxon>Artiodactyla</taxon>
        <taxon>Ruminantia</taxon>
        <taxon>Pecora</taxon>
        <taxon>Bovidae</taxon>
        <taxon>Bovinae</taxon>
        <taxon>Bos</taxon>
    </lineage>
</organism>
<keyword evidence="5" id="KW-1003">Cell membrane</keyword>
<dbReference type="GO" id="GO:0005886">
    <property type="term" value="C:plasma membrane"/>
    <property type="evidence" value="ECO:0007669"/>
    <property type="project" value="UniProtKB-SubCell"/>
</dbReference>
<dbReference type="GO" id="GO:0042007">
    <property type="term" value="F:interleukin-18 binding"/>
    <property type="evidence" value="ECO:0007669"/>
    <property type="project" value="TreeGrafter"/>
</dbReference>
<dbReference type="InterPro" id="IPR013783">
    <property type="entry name" value="Ig-like_fold"/>
</dbReference>
<evidence type="ECO:0000256" key="14">
    <source>
        <dbReference type="ARBA" id="ARBA00023157"/>
    </source>
</evidence>
<evidence type="ECO:0000256" key="8">
    <source>
        <dbReference type="ARBA" id="ARBA00022729"/>
    </source>
</evidence>
<dbReference type="GO" id="GO:0016787">
    <property type="term" value="F:hydrolase activity"/>
    <property type="evidence" value="ECO:0007669"/>
    <property type="project" value="UniProtKB-KW"/>
</dbReference>
<comment type="subcellular location">
    <subcellularLocation>
        <location evidence="1">Cell membrane</location>
    </subcellularLocation>
    <subcellularLocation>
        <location evidence="2">Membrane</location>
        <topology evidence="2">Single-pass type I membrane protein</topology>
    </subcellularLocation>
    <subcellularLocation>
        <location evidence="3">Secreted</location>
    </subcellularLocation>
</comment>
<dbReference type="GO" id="GO:0042008">
    <property type="term" value="F:interleukin-18 receptor activity"/>
    <property type="evidence" value="ECO:0007669"/>
    <property type="project" value="TreeGrafter"/>
</dbReference>
<sequence>MLPRGYSVLGTVPSLPAPDSVEQILSAKAHMILTTKSSIAISRSNSLEPLTHLRKPLVDLGDKQGERHVFEEKYPYPVDWYYSKTNKSISTQRGNRIVASGKHLKFLPAKVSDSGFYTCIVRRPTSNKTGYVNVTIFEKQPDCNIPDYLIYSTTSGSEKNSLIFCPTINRYNWTQPVEWFKNCEVLQGPRYLVHKSFLLIDDATNKDTGHYTCKFIHNEYGVKYIVTATKSFTVTEEKGFSLPPVIKAPPQNKIKEVEIGKPINITCLACFGKGPQVMAEAFWRVNGSEVKNFGETRIEVVQEQTQRLPFNPSDELTCRNTVLKIEDVKEEDLTSKYDCLAMNFHGFITHTVTLRRKNPMDQQSTYYMLAGFTLLLLLINALVIILKVFWIEIILFWRDIVRPSETRNDGKIYDAYVIYPRSCKNSPEGASSVEYFVHQILPDVLENKCGYNLCIYGRDLLPGQDIASAVESSIRMSRRHLFILTPEIMHSKEFTYEREIALHSALIHQDSKAILIEMEALCPPGGLQFEELQDSLKHLIKVQGTIKWREDHMANKRSLNSKFWKHVRNDTHDWKLNVIPRSPHSCFTEKLVMSKAVEVKKSLQIPCEHNYYQQLANRTVLYKNCEKMENNQNPFLKNAEFKDQGYYTCVFFLHHNGKLFNVTKTFNITIVGDHSNIIPALLGPKIEEVKVELGWSN</sequence>
<dbReference type="SUPFAM" id="SSF52200">
    <property type="entry name" value="Toll/Interleukin receptor TIR domain"/>
    <property type="match status" value="1"/>
</dbReference>
<name>A0A6B0RJ98_9CETA</name>
<keyword evidence="12" id="KW-0520">NAD</keyword>
<dbReference type="InterPro" id="IPR035897">
    <property type="entry name" value="Toll_tir_struct_dom_sf"/>
</dbReference>
<evidence type="ECO:0000256" key="2">
    <source>
        <dbReference type="ARBA" id="ARBA00004479"/>
    </source>
</evidence>
<feature type="domain" description="TIR" evidence="19">
    <location>
        <begin position="411"/>
        <end position="571"/>
    </location>
</feature>
<dbReference type="InterPro" id="IPR015621">
    <property type="entry name" value="IL-1_rcpt_fam"/>
</dbReference>
<evidence type="ECO:0000256" key="4">
    <source>
        <dbReference type="ARBA" id="ARBA00009752"/>
    </source>
</evidence>
<reference evidence="21" key="1">
    <citation type="submission" date="2019-10" db="EMBL/GenBank/DDBJ databases">
        <title>The sequence and de novo assembly of the wild yak genome.</title>
        <authorList>
            <person name="Liu Y."/>
        </authorList>
    </citation>
    <scope>NUCLEOTIDE SEQUENCE [LARGE SCALE GENOMIC DNA]</scope>
    <source>
        <strain evidence="21">WY2019</strain>
    </source>
</reference>
<feature type="domain" description="Ig-like" evidence="20">
    <location>
        <begin position="243"/>
        <end position="355"/>
    </location>
</feature>
<dbReference type="SUPFAM" id="SSF48726">
    <property type="entry name" value="Immunoglobulin"/>
    <property type="match status" value="3"/>
</dbReference>
<evidence type="ECO:0000256" key="16">
    <source>
        <dbReference type="ARBA" id="ARBA00023180"/>
    </source>
</evidence>
<evidence type="ECO:0000256" key="7">
    <source>
        <dbReference type="ARBA" id="ARBA00022692"/>
    </source>
</evidence>
<evidence type="ECO:0000259" key="19">
    <source>
        <dbReference type="PROSITE" id="PS50104"/>
    </source>
</evidence>
<gene>
    <name evidence="21" type="ORF">E5288_WYG017359</name>
</gene>
<dbReference type="FunFam" id="3.40.50.10140:FF:000002">
    <property type="entry name" value="Interleukin 1 receptor accessory protein"/>
    <property type="match status" value="1"/>
</dbReference>
<evidence type="ECO:0000256" key="6">
    <source>
        <dbReference type="ARBA" id="ARBA00022525"/>
    </source>
</evidence>
<dbReference type="InterPro" id="IPR036179">
    <property type="entry name" value="Ig-like_dom_sf"/>
</dbReference>
<evidence type="ECO:0000256" key="9">
    <source>
        <dbReference type="ARBA" id="ARBA00022737"/>
    </source>
</evidence>
<dbReference type="Proteomes" id="UP000322234">
    <property type="component" value="Unassembled WGS sequence"/>
</dbReference>
<dbReference type="Gene3D" id="3.40.50.10140">
    <property type="entry name" value="Toll/interleukin-1 receptor homology (TIR) domain"/>
    <property type="match status" value="1"/>
</dbReference>
<keyword evidence="9" id="KW-0677">Repeat</keyword>
<keyword evidence="6" id="KW-0964">Secreted</keyword>
<evidence type="ECO:0000313" key="21">
    <source>
        <dbReference type="EMBL" id="MXQ90130.1"/>
    </source>
</evidence>
<dbReference type="InterPro" id="IPR000157">
    <property type="entry name" value="TIR_dom"/>
</dbReference>
<proteinExistence type="inferred from homology"/>
<dbReference type="FunFam" id="2.60.40.10:FF:000284">
    <property type="entry name" value="interleukin-1 receptor accessory protein-like 1"/>
    <property type="match status" value="1"/>
</dbReference>
<dbReference type="PRINTS" id="PR01537">
    <property type="entry name" value="INTRLKN1R1F"/>
</dbReference>
<evidence type="ECO:0000256" key="17">
    <source>
        <dbReference type="ARBA" id="ARBA00023319"/>
    </source>
</evidence>
<keyword evidence="16" id="KW-0325">Glycoprotein</keyword>
<dbReference type="PROSITE" id="PS50835">
    <property type="entry name" value="IG_LIKE"/>
    <property type="match status" value="2"/>
</dbReference>
<dbReference type="FunFam" id="2.60.40.10:FF:001441">
    <property type="entry name" value="Interleukin-18 receptor 1"/>
    <property type="match status" value="1"/>
</dbReference>
<evidence type="ECO:0000259" key="20">
    <source>
        <dbReference type="PROSITE" id="PS50835"/>
    </source>
</evidence>
<evidence type="ECO:0000256" key="18">
    <source>
        <dbReference type="SAM" id="Phobius"/>
    </source>
</evidence>
<keyword evidence="14" id="KW-1015">Disulfide bond</keyword>
<dbReference type="PANTHER" id="PTHR11890">
    <property type="entry name" value="INTERLEUKIN-1 RECEPTOR FAMILY MEMBER"/>
    <property type="match status" value="1"/>
</dbReference>
<dbReference type="SMART" id="SM00409">
    <property type="entry name" value="IG"/>
    <property type="match status" value="4"/>
</dbReference>
<evidence type="ECO:0000256" key="15">
    <source>
        <dbReference type="ARBA" id="ARBA00023170"/>
    </source>
</evidence>
<feature type="transmembrane region" description="Helical" evidence="18">
    <location>
        <begin position="366"/>
        <end position="397"/>
    </location>
</feature>
<dbReference type="GO" id="GO:0032729">
    <property type="term" value="P:positive regulation of type II interferon production"/>
    <property type="evidence" value="ECO:0007669"/>
    <property type="project" value="TreeGrafter"/>
</dbReference>
<keyword evidence="8" id="KW-0732">Signal</keyword>
<protein>
    <recommendedName>
        <fullName evidence="23">Interleukin-1 receptor-like 1</fullName>
    </recommendedName>
</protein>
<keyword evidence="11 18" id="KW-1133">Transmembrane helix</keyword>
<evidence type="ECO:0000256" key="11">
    <source>
        <dbReference type="ARBA" id="ARBA00022989"/>
    </source>
</evidence>
<dbReference type="InterPro" id="IPR007110">
    <property type="entry name" value="Ig-like_dom"/>
</dbReference>
<evidence type="ECO:0000313" key="22">
    <source>
        <dbReference type="Proteomes" id="UP000322234"/>
    </source>
</evidence>
<keyword evidence="10" id="KW-0378">Hydrolase</keyword>
<dbReference type="EMBL" id="VBQZ03000061">
    <property type="protein sequence ID" value="MXQ90130.1"/>
    <property type="molecule type" value="Genomic_DNA"/>
</dbReference>
<dbReference type="GO" id="GO:0005576">
    <property type="term" value="C:extracellular region"/>
    <property type="evidence" value="ECO:0007669"/>
    <property type="project" value="UniProtKB-SubCell"/>
</dbReference>
<dbReference type="InterPro" id="IPR003599">
    <property type="entry name" value="Ig_sub"/>
</dbReference>
<dbReference type="GO" id="GO:0004908">
    <property type="term" value="F:interleukin-1 receptor activity"/>
    <property type="evidence" value="ECO:0007669"/>
    <property type="project" value="InterPro"/>
</dbReference>
<dbReference type="Pfam" id="PF01582">
    <property type="entry name" value="TIR"/>
    <property type="match status" value="1"/>
</dbReference>
<dbReference type="AlphaFoldDB" id="A0A6B0RJ98"/>
<keyword evidence="15" id="KW-0675">Receptor</keyword>
<evidence type="ECO:0000256" key="3">
    <source>
        <dbReference type="ARBA" id="ARBA00004613"/>
    </source>
</evidence>